<feature type="domain" description="Extracellular endo-alpha-(1-&gt;5)-L-arabinanase C-terminal" evidence="1">
    <location>
        <begin position="59"/>
        <end position="98"/>
    </location>
</feature>
<proteinExistence type="predicted"/>
<dbReference type="AlphaFoldDB" id="A0A841TDS8"/>
<name>A0A841TDS8_9BACL</name>
<dbReference type="InterPro" id="IPR032291">
    <property type="entry name" value="Abn2_C"/>
</dbReference>
<reference evidence="2 3" key="1">
    <citation type="submission" date="2020-08" db="EMBL/GenBank/DDBJ databases">
        <title>Cohnella phylogeny.</title>
        <authorList>
            <person name="Dunlap C."/>
        </authorList>
    </citation>
    <scope>NUCLEOTIDE SEQUENCE [LARGE SCALE GENOMIC DNA]</scope>
    <source>
        <strain evidence="2 3">DSM 103658</strain>
    </source>
</reference>
<comment type="caution">
    <text evidence="2">The sequence shown here is derived from an EMBL/GenBank/DDBJ whole genome shotgun (WGS) entry which is preliminary data.</text>
</comment>
<gene>
    <name evidence="2" type="ORF">H4Q31_19340</name>
</gene>
<dbReference type="Pfam" id="PF16369">
    <property type="entry name" value="GH43_C"/>
    <property type="match status" value="1"/>
</dbReference>
<keyword evidence="3" id="KW-1185">Reference proteome</keyword>
<accession>A0A841TDS8</accession>
<dbReference type="Proteomes" id="UP000574133">
    <property type="component" value="Unassembled WGS sequence"/>
</dbReference>
<evidence type="ECO:0000313" key="3">
    <source>
        <dbReference type="Proteomes" id="UP000574133"/>
    </source>
</evidence>
<organism evidence="2 3">
    <name type="scientific">Cohnella lubricantis</name>
    <dbReference type="NCBI Taxonomy" id="2163172"/>
    <lineage>
        <taxon>Bacteria</taxon>
        <taxon>Bacillati</taxon>
        <taxon>Bacillota</taxon>
        <taxon>Bacilli</taxon>
        <taxon>Bacillales</taxon>
        <taxon>Paenibacillaceae</taxon>
        <taxon>Cohnella</taxon>
    </lineage>
</organism>
<protein>
    <recommendedName>
        <fullName evidence="1">Extracellular endo-alpha-(1-&gt;5)-L-arabinanase C-terminal domain-containing protein</fullName>
    </recommendedName>
</protein>
<sequence length="103" mass="10915">MGLAITSKTWFSVSITRRPFLRGAEVNPPNLAICSGIRARQACSSGSTRSIETTSTGGTSKVDGVAYRGVFVRQWDPGTLSDMMTFSALSDTGTAVWGSHAAR</sequence>
<dbReference type="Gene3D" id="2.40.128.10">
    <property type="match status" value="1"/>
</dbReference>
<dbReference type="EMBL" id="JACJVN010000083">
    <property type="protein sequence ID" value="MBB6679444.1"/>
    <property type="molecule type" value="Genomic_DNA"/>
</dbReference>
<evidence type="ECO:0000259" key="1">
    <source>
        <dbReference type="Pfam" id="PF16369"/>
    </source>
</evidence>
<evidence type="ECO:0000313" key="2">
    <source>
        <dbReference type="EMBL" id="MBB6679444.1"/>
    </source>
</evidence>